<dbReference type="Pfam" id="PF06217">
    <property type="entry name" value="GAGA_bind"/>
    <property type="match status" value="1"/>
</dbReference>
<comment type="function">
    <text evidence="7">Transcriptional regulator that specifically binds to GA-rich elements (GAGA-repeats) present in regulatory sequences of genes involved in developmental processes.</text>
</comment>
<protein>
    <recommendedName>
        <fullName evidence="7">GAGA-binding transcriptional activator</fullName>
    </recommendedName>
</protein>
<dbReference type="GO" id="GO:0005634">
    <property type="term" value="C:nucleus"/>
    <property type="evidence" value="ECO:0007669"/>
    <property type="project" value="UniProtKB-SubCell"/>
</dbReference>
<dbReference type="PANTHER" id="PTHR31421">
    <property type="entry name" value="PROTEIN BASIC PENTACYSTEINE3"/>
    <property type="match status" value="1"/>
</dbReference>
<keyword evidence="3 7" id="KW-0805">Transcription regulation</keyword>
<evidence type="ECO:0000256" key="8">
    <source>
        <dbReference type="SAM" id="MobiDB-lite"/>
    </source>
</evidence>
<dbReference type="GO" id="GO:0043565">
    <property type="term" value="F:sequence-specific DNA binding"/>
    <property type="evidence" value="ECO:0007669"/>
    <property type="project" value="TreeGrafter"/>
</dbReference>
<evidence type="ECO:0000256" key="7">
    <source>
        <dbReference type="RuleBase" id="RU367160"/>
    </source>
</evidence>
<feature type="region of interest" description="Disordered" evidence="8">
    <location>
        <begin position="1"/>
        <end position="84"/>
    </location>
</feature>
<feature type="compositionally biased region" description="Polar residues" evidence="8">
    <location>
        <begin position="1"/>
        <end position="12"/>
    </location>
</feature>
<name>A0AAD7L8H0_QUISA</name>
<comment type="caution">
    <text evidence="9">The sequence shown here is derived from an EMBL/GenBank/DDBJ whole genome shotgun (WGS) entry which is preliminary data.</text>
</comment>
<dbReference type="GO" id="GO:0009723">
    <property type="term" value="P:response to ethylene"/>
    <property type="evidence" value="ECO:0007669"/>
    <property type="project" value="TreeGrafter"/>
</dbReference>
<evidence type="ECO:0000313" key="9">
    <source>
        <dbReference type="EMBL" id="KAJ7953379.1"/>
    </source>
</evidence>
<gene>
    <name evidence="9" type="ORF">O6P43_025091</name>
</gene>
<dbReference type="AlphaFoldDB" id="A0AAD7L8H0"/>
<dbReference type="EMBL" id="JARAOO010000010">
    <property type="protein sequence ID" value="KAJ7953379.1"/>
    <property type="molecule type" value="Genomic_DNA"/>
</dbReference>
<keyword evidence="4 7" id="KW-0238">DNA-binding</keyword>
<comment type="similarity">
    <text evidence="2 7">Belongs to the BBR/BPC family.</text>
</comment>
<organism evidence="9 10">
    <name type="scientific">Quillaja saponaria</name>
    <name type="common">Soap bark tree</name>
    <dbReference type="NCBI Taxonomy" id="32244"/>
    <lineage>
        <taxon>Eukaryota</taxon>
        <taxon>Viridiplantae</taxon>
        <taxon>Streptophyta</taxon>
        <taxon>Embryophyta</taxon>
        <taxon>Tracheophyta</taxon>
        <taxon>Spermatophyta</taxon>
        <taxon>Magnoliopsida</taxon>
        <taxon>eudicotyledons</taxon>
        <taxon>Gunneridae</taxon>
        <taxon>Pentapetalae</taxon>
        <taxon>rosids</taxon>
        <taxon>fabids</taxon>
        <taxon>Fabales</taxon>
        <taxon>Quillajaceae</taxon>
        <taxon>Quillaja</taxon>
    </lineage>
</organism>
<evidence type="ECO:0000313" key="10">
    <source>
        <dbReference type="Proteomes" id="UP001163823"/>
    </source>
</evidence>
<dbReference type="GO" id="GO:0003700">
    <property type="term" value="F:DNA-binding transcription factor activity"/>
    <property type="evidence" value="ECO:0007669"/>
    <property type="project" value="UniProtKB-UniRule"/>
</dbReference>
<accession>A0AAD7L8H0</accession>
<reference evidence="9" key="1">
    <citation type="journal article" date="2023" name="Science">
        <title>Elucidation of the pathway for biosynthesis of saponin adjuvants from the soapbark tree.</title>
        <authorList>
            <person name="Reed J."/>
            <person name="Orme A."/>
            <person name="El-Demerdash A."/>
            <person name="Owen C."/>
            <person name="Martin L.B.B."/>
            <person name="Misra R.C."/>
            <person name="Kikuchi S."/>
            <person name="Rejzek M."/>
            <person name="Martin A.C."/>
            <person name="Harkess A."/>
            <person name="Leebens-Mack J."/>
            <person name="Louveau T."/>
            <person name="Stephenson M.J."/>
            <person name="Osbourn A."/>
        </authorList>
    </citation>
    <scope>NUCLEOTIDE SEQUENCE</scope>
    <source>
        <strain evidence="9">S10</strain>
    </source>
</reference>
<keyword evidence="5 7" id="KW-0804">Transcription</keyword>
<evidence type="ECO:0000256" key="6">
    <source>
        <dbReference type="ARBA" id="ARBA00023242"/>
    </source>
</evidence>
<feature type="compositionally biased region" description="Polar residues" evidence="8">
    <location>
        <begin position="31"/>
        <end position="41"/>
    </location>
</feature>
<dbReference type="KEGG" id="qsa:O6P43_025091"/>
<dbReference type="Proteomes" id="UP001163823">
    <property type="component" value="Chromosome 10"/>
</dbReference>
<evidence type="ECO:0000256" key="5">
    <source>
        <dbReference type="ARBA" id="ARBA00023163"/>
    </source>
</evidence>
<proteinExistence type="inferred from homology"/>
<dbReference type="InterPro" id="IPR010409">
    <property type="entry name" value="GAGA-bd_tscrpt_act"/>
</dbReference>
<evidence type="ECO:0000256" key="4">
    <source>
        <dbReference type="ARBA" id="ARBA00023125"/>
    </source>
</evidence>
<feature type="compositionally biased region" description="Basic residues" evidence="8">
    <location>
        <begin position="60"/>
        <end position="73"/>
    </location>
</feature>
<evidence type="ECO:0000256" key="3">
    <source>
        <dbReference type="ARBA" id="ARBA00023015"/>
    </source>
</evidence>
<dbReference type="SMART" id="SM01226">
    <property type="entry name" value="GAGA_bind"/>
    <property type="match status" value="1"/>
</dbReference>
<sequence length="192" mass="20844">MSSNCSHGTQMNPKHGLAVPSIRFIAPATEPTKTVDSGTKPTTKRKSSLKNPNQVASKILRAKQPKKSPKKAKGPSTPEAKCEKKDVDIENTNIDFSRVPSPYCSCTGVARVCYKWGSSGWQSSCCATNVSEYPLPMSSKRRGVRIAGRKMSNGAYGKLLVKLAAKGHDLTGSVDLKNHWARHGTNKFVTIK</sequence>
<dbReference type="PANTHER" id="PTHR31421:SF6">
    <property type="entry name" value="PROTEIN BASIC PENTACYSTEINE7"/>
    <property type="match status" value="1"/>
</dbReference>
<comment type="subcellular location">
    <subcellularLocation>
        <location evidence="1 7">Nucleus</location>
    </subcellularLocation>
</comment>
<keyword evidence="10" id="KW-1185">Reference proteome</keyword>
<evidence type="ECO:0000256" key="1">
    <source>
        <dbReference type="ARBA" id="ARBA00004123"/>
    </source>
</evidence>
<keyword evidence="6 7" id="KW-0539">Nucleus</keyword>
<evidence type="ECO:0000256" key="2">
    <source>
        <dbReference type="ARBA" id="ARBA00007911"/>
    </source>
</evidence>